<dbReference type="InterPro" id="IPR018946">
    <property type="entry name" value="PhoD-like_MPP"/>
</dbReference>
<dbReference type="InterPro" id="IPR056702">
    <property type="entry name" value="DUF7800"/>
</dbReference>
<feature type="domain" description="DUF7800" evidence="2">
    <location>
        <begin position="2"/>
        <end position="88"/>
    </location>
</feature>
<evidence type="ECO:0000259" key="1">
    <source>
        <dbReference type="Pfam" id="PF09423"/>
    </source>
</evidence>
<dbReference type="Pfam" id="PF09423">
    <property type="entry name" value="PhoD"/>
    <property type="match status" value="1"/>
</dbReference>
<evidence type="ECO:0008006" key="5">
    <source>
        <dbReference type="Google" id="ProtNLM"/>
    </source>
</evidence>
<dbReference type="PANTHER" id="PTHR37031:SF2">
    <property type="entry name" value="PHOD-LIKE PHOSPHATASE METALLOPHOSPHATASE DOMAIN-CONTAINING PROTEIN"/>
    <property type="match status" value="1"/>
</dbReference>
<sequence>MSLVLGPLLRHVDADSATVWVETASAAAVVVRAGPASGSARTFAVHGHHYALVEVTGLEPGSATAYVVEVDGEQVWPEPGSAHPPSRIHTLQPGRALRLAYGSCRVSAPHDEATHARFGVDALRTYGLHLADGHEAAPDLLLLLGDQVYADETSEAMRAFISARRDPDSPPGWELRDYEEYAEIYRLAWSDPATRWLLSTVPSAMIFDDHDIRDDWNISASWRRDMWATDWWRNRIVGGLGAYWVHQHLGNLGAASRAEDPLWQQVVAHEGPDELDLSAALDELVERADKQPTTFRWSFARQVDDQVRLVVVDSRAARVFEDERRSMVDDEEMDWLDRQLRGDVDHLLIATSLPFLLSPGLHHVEAAVEVVNGGLLGRHGRRVGEWLRRALDIEHWAAFQEGFVQVGSMVRDVAAGRRGRAPATITFLSGDVHHSYLVEAEPAPDGPDLQGPGTGAASRILQAVCSPMRNPLPRAVRAGVRVAARGRARPTGRMLGRRVPPSPLHWRMTHGPWFENLLATLEAGPEGLRLTWSTGVVVDGDHERPQWQQVARVDV</sequence>
<organism evidence="3 4">
    <name type="scientific">Nocardioides salarius</name>
    <dbReference type="NCBI Taxonomy" id="374513"/>
    <lineage>
        <taxon>Bacteria</taxon>
        <taxon>Bacillati</taxon>
        <taxon>Actinomycetota</taxon>
        <taxon>Actinomycetes</taxon>
        <taxon>Propionibacteriales</taxon>
        <taxon>Nocardioidaceae</taxon>
        <taxon>Nocardioides</taxon>
    </lineage>
</organism>
<name>A0ABS2M531_9ACTN</name>
<dbReference type="CDD" id="cd07389">
    <property type="entry name" value="MPP_PhoD"/>
    <property type="match status" value="1"/>
</dbReference>
<dbReference type="RefSeq" id="WP_204797115.1">
    <property type="nucleotide sequence ID" value="NZ_JACDTV010000006.1"/>
</dbReference>
<dbReference type="EMBL" id="JAFBBZ010000001">
    <property type="protein sequence ID" value="MBM7506281.1"/>
    <property type="molecule type" value="Genomic_DNA"/>
</dbReference>
<evidence type="ECO:0000313" key="4">
    <source>
        <dbReference type="Proteomes" id="UP000732378"/>
    </source>
</evidence>
<dbReference type="SUPFAM" id="SSF56300">
    <property type="entry name" value="Metallo-dependent phosphatases"/>
    <property type="match status" value="1"/>
</dbReference>
<proteinExistence type="predicted"/>
<dbReference type="Pfam" id="PF25077">
    <property type="entry name" value="DUF7800"/>
    <property type="match status" value="1"/>
</dbReference>
<evidence type="ECO:0000313" key="3">
    <source>
        <dbReference type="EMBL" id="MBM7506281.1"/>
    </source>
</evidence>
<reference evidence="3 4" key="1">
    <citation type="submission" date="2021-01" db="EMBL/GenBank/DDBJ databases">
        <title>Sequencing the genomes of 1000 actinobacteria strains.</title>
        <authorList>
            <person name="Klenk H.-P."/>
        </authorList>
    </citation>
    <scope>NUCLEOTIDE SEQUENCE [LARGE SCALE GENOMIC DNA]</scope>
    <source>
        <strain evidence="3 4">DSM 18239</strain>
    </source>
</reference>
<dbReference type="InterPro" id="IPR029052">
    <property type="entry name" value="Metallo-depent_PP-like"/>
</dbReference>
<dbReference type="Proteomes" id="UP000732378">
    <property type="component" value="Unassembled WGS sequence"/>
</dbReference>
<protein>
    <recommendedName>
        <fullName evidence="5">Alkaline phosphatase family protein</fullName>
    </recommendedName>
</protein>
<comment type="caution">
    <text evidence="3">The sequence shown here is derived from an EMBL/GenBank/DDBJ whole genome shotgun (WGS) entry which is preliminary data.</text>
</comment>
<dbReference type="InterPro" id="IPR038607">
    <property type="entry name" value="PhoD-like_sf"/>
</dbReference>
<keyword evidence="4" id="KW-1185">Reference proteome</keyword>
<evidence type="ECO:0000259" key="2">
    <source>
        <dbReference type="Pfam" id="PF25077"/>
    </source>
</evidence>
<gene>
    <name evidence="3" type="ORF">JOE61_000095</name>
</gene>
<feature type="domain" description="PhoD-like phosphatase metallophosphatase" evidence="1">
    <location>
        <begin position="135"/>
        <end position="442"/>
    </location>
</feature>
<dbReference type="Gene3D" id="3.60.21.70">
    <property type="entry name" value="PhoD-like phosphatase"/>
    <property type="match status" value="1"/>
</dbReference>
<dbReference type="PANTHER" id="PTHR37031">
    <property type="entry name" value="METALLOPHOSPHATASE BINDING DOMAIN PROTEIN"/>
    <property type="match status" value="1"/>
</dbReference>
<accession>A0ABS2M531</accession>